<proteinExistence type="predicted"/>
<protein>
    <submittedName>
        <fullName evidence="1">Uncharacterized protein</fullName>
    </submittedName>
</protein>
<feature type="non-terminal residue" evidence="1">
    <location>
        <position position="37"/>
    </location>
</feature>
<dbReference type="AlphaFoldDB" id="X1A7C9"/>
<reference evidence="1" key="1">
    <citation type="journal article" date="2014" name="Front. Microbiol.">
        <title>High frequency of phylogenetically diverse reductive dehalogenase-homologous genes in deep subseafloor sedimentary metagenomes.</title>
        <authorList>
            <person name="Kawai M."/>
            <person name="Futagami T."/>
            <person name="Toyoda A."/>
            <person name="Takaki Y."/>
            <person name="Nishi S."/>
            <person name="Hori S."/>
            <person name="Arai W."/>
            <person name="Tsubouchi T."/>
            <person name="Morono Y."/>
            <person name="Uchiyama I."/>
            <person name="Ito T."/>
            <person name="Fujiyama A."/>
            <person name="Inagaki F."/>
            <person name="Takami H."/>
        </authorList>
    </citation>
    <scope>NUCLEOTIDE SEQUENCE</scope>
    <source>
        <strain evidence="1">Expedition CK06-06</strain>
    </source>
</reference>
<evidence type="ECO:0000313" key="1">
    <source>
        <dbReference type="EMBL" id="GAG56111.1"/>
    </source>
</evidence>
<sequence length="37" mass="4550">MYIFKQYYERIVARQFDKALKGSFKKEKGFPSFKKKN</sequence>
<organism evidence="1">
    <name type="scientific">marine sediment metagenome</name>
    <dbReference type="NCBI Taxonomy" id="412755"/>
    <lineage>
        <taxon>unclassified sequences</taxon>
        <taxon>metagenomes</taxon>
        <taxon>ecological metagenomes</taxon>
    </lineage>
</organism>
<gene>
    <name evidence="1" type="ORF">S01H4_09410</name>
</gene>
<accession>X1A7C9</accession>
<name>X1A7C9_9ZZZZ</name>
<comment type="caution">
    <text evidence="1">The sequence shown here is derived from an EMBL/GenBank/DDBJ whole genome shotgun (WGS) entry which is preliminary data.</text>
</comment>
<dbReference type="EMBL" id="BART01003395">
    <property type="protein sequence ID" value="GAG56111.1"/>
    <property type="molecule type" value="Genomic_DNA"/>
</dbReference>